<dbReference type="AlphaFoldDB" id="A0A7T7HLY2"/>
<name>A0A7T7HLY2_9HYPH</name>
<dbReference type="Proteomes" id="UP000596083">
    <property type="component" value="Chromosome"/>
</dbReference>
<evidence type="ECO:0000313" key="1">
    <source>
        <dbReference type="EMBL" id="QQM31618.1"/>
    </source>
</evidence>
<evidence type="ECO:0000313" key="2">
    <source>
        <dbReference type="Proteomes" id="UP000596083"/>
    </source>
</evidence>
<sequence length="54" mass="6052">MSGAEHFKVVGDLWRTAHAGTEGRNRRDSWGKKRFAVAVNAFSTDVMVIQFLSL</sequence>
<reference evidence="1 2" key="1">
    <citation type="submission" date="2020-12" db="EMBL/GenBank/DDBJ databases">
        <authorList>
            <person name="Zheng R.K."/>
            <person name="Sun C.M."/>
        </authorList>
    </citation>
    <scope>NUCLEOTIDE SEQUENCE [LARGE SCALE GENOMIC DNA]</scope>
    <source>
        <strain evidence="1 2">ZRK001</strain>
    </source>
</reference>
<protein>
    <submittedName>
        <fullName evidence="1">Uncharacterized protein</fullName>
    </submittedName>
</protein>
<proteinExistence type="predicted"/>
<organism evidence="1 2">
    <name type="scientific">Martelella lutilitoris</name>
    <dbReference type="NCBI Taxonomy" id="2583532"/>
    <lineage>
        <taxon>Bacteria</taxon>
        <taxon>Pseudomonadati</taxon>
        <taxon>Pseudomonadota</taxon>
        <taxon>Alphaproteobacteria</taxon>
        <taxon>Hyphomicrobiales</taxon>
        <taxon>Aurantimonadaceae</taxon>
        <taxon>Martelella</taxon>
    </lineage>
</organism>
<dbReference type="EMBL" id="CP066786">
    <property type="protein sequence ID" value="QQM31618.1"/>
    <property type="molecule type" value="Genomic_DNA"/>
</dbReference>
<dbReference type="RefSeq" id="WP_200337145.1">
    <property type="nucleotide sequence ID" value="NZ_CP066786.1"/>
</dbReference>
<dbReference type="KEGG" id="mlut:JET14_05455"/>
<accession>A0A7T7HLY2</accession>
<gene>
    <name evidence="1" type="ORF">JET14_05455</name>
</gene>